<accession>A0A9P8US63</accession>
<proteinExistence type="predicted"/>
<comment type="caution">
    <text evidence="2">The sequence shown here is derived from an EMBL/GenBank/DDBJ whole genome shotgun (WGS) entry which is preliminary data.</text>
</comment>
<name>A0A9P8US63_9PEZI</name>
<sequence>MKMLFSLTFAIVAATGILASPYLEFCSLLDIQNVGAQGVVIQASCNGRCEQLNIVPCFANSYGTVLPAGLTNGNFNTTCRDCVLGLTKNDTETYGYASCICASGAPDVVVNTTFNTADAIRYETTLGMACPYGNNSAIRSVQCGTTALKHSSILFNKRDRKVRRSMRSVQLWKP</sequence>
<reference evidence="2" key="1">
    <citation type="journal article" date="2021" name="Nat. Commun.">
        <title>Genetic determinants of endophytism in the Arabidopsis root mycobiome.</title>
        <authorList>
            <person name="Mesny F."/>
            <person name="Miyauchi S."/>
            <person name="Thiergart T."/>
            <person name="Pickel B."/>
            <person name="Atanasova L."/>
            <person name="Karlsson M."/>
            <person name="Huettel B."/>
            <person name="Barry K.W."/>
            <person name="Haridas S."/>
            <person name="Chen C."/>
            <person name="Bauer D."/>
            <person name="Andreopoulos W."/>
            <person name="Pangilinan J."/>
            <person name="LaButti K."/>
            <person name="Riley R."/>
            <person name="Lipzen A."/>
            <person name="Clum A."/>
            <person name="Drula E."/>
            <person name="Henrissat B."/>
            <person name="Kohler A."/>
            <person name="Grigoriev I.V."/>
            <person name="Martin F.M."/>
            <person name="Hacquard S."/>
        </authorList>
    </citation>
    <scope>NUCLEOTIDE SEQUENCE</scope>
    <source>
        <strain evidence="2">MPI-SDFR-AT-0073</strain>
    </source>
</reference>
<feature type="chain" id="PRO_5040294698" description="Cyanovirin-N domain-containing protein" evidence="1">
    <location>
        <begin position="20"/>
        <end position="174"/>
    </location>
</feature>
<dbReference type="EMBL" id="JAGPXC010000002">
    <property type="protein sequence ID" value="KAH6657374.1"/>
    <property type="molecule type" value="Genomic_DNA"/>
</dbReference>
<evidence type="ECO:0000313" key="2">
    <source>
        <dbReference type="EMBL" id="KAH6657374.1"/>
    </source>
</evidence>
<organism evidence="2 3">
    <name type="scientific">Truncatella angustata</name>
    <dbReference type="NCBI Taxonomy" id="152316"/>
    <lineage>
        <taxon>Eukaryota</taxon>
        <taxon>Fungi</taxon>
        <taxon>Dikarya</taxon>
        <taxon>Ascomycota</taxon>
        <taxon>Pezizomycotina</taxon>
        <taxon>Sordariomycetes</taxon>
        <taxon>Xylariomycetidae</taxon>
        <taxon>Amphisphaeriales</taxon>
        <taxon>Sporocadaceae</taxon>
        <taxon>Truncatella</taxon>
    </lineage>
</organism>
<dbReference type="InterPro" id="IPR036673">
    <property type="entry name" value="Cyanovirin-N_sf"/>
</dbReference>
<keyword evidence="1" id="KW-0732">Signal</keyword>
<feature type="signal peptide" evidence="1">
    <location>
        <begin position="1"/>
        <end position="19"/>
    </location>
</feature>
<protein>
    <recommendedName>
        <fullName evidence="4">Cyanovirin-N domain-containing protein</fullName>
    </recommendedName>
</protein>
<dbReference type="AlphaFoldDB" id="A0A9P8US63"/>
<dbReference type="OrthoDB" id="2947935at2759"/>
<gene>
    <name evidence="2" type="ORF">BKA67DRAFT_655648</name>
</gene>
<dbReference type="Proteomes" id="UP000758603">
    <property type="component" value="Unassembled WGS sequence"/>
</dbReference>
<evidence type="ECO:0008006" key="4">
    <source>
        <dbReference type="Google" id="ProtNLM"/>
    </source>
</evidence>
<dbReference type="Gene3D" id="2.30.60.10">
    <property type="entry name" value="Cyanovirin-N"/>
    <property type="match status" value="1"/>
</dbReference>
<dbReference type="GeneID" id="70135684"/>
<keyword evidence="3" id="KW-1185">Reference proteome</keyword>
<evidence type="ECO:0000313" key="3">
    <source>
        <dbReference type="Proteomes" id="UP000758603"/>
    </source>
</evidence>
<evidence type="ECO:0000256" key="1">
    <source>
        <dbReference type="SAM" id="SignalP"/>
    </source>
</evidence>
<dbReference type="RefSeq" id="XP_045961608.1">
    <property type="nucleotide sequence ID" value="XM_046106793.1"/>
</dbReference>